<dbReference type="eggNOG" id="ENOG502S55X">
    <property type="taxonomic scope" value="Eukaryota"/>
</dbReference>
<evidence type="ECO:0000313" key="3">
    <source>
        <dbReference type="EMBL" id="OCT52789.1"/>
    </source>
</evidence>
<dbReference type="GO" id="GO:0006506">
    <property type="term" value="P:GPI anchor biosynthetic process"/>
    <property type="evidence" value="ECO:0007669"/>
    <property type="project" value="TreeGrafter"/>
</dbReference>
<dbReference type="EMBL" id="LGRB01000008">
    <property type="protein sequence ID" value="OCT52789.1"/>
    <property type="molecule type" value="Genomic_DNA"/>
</dbReference>
<organism evidence="3 4">
    <name type="scientific">Cladophialophora carrionii</name>
    <dbReference type="NCBI Taxonomy" id="86049"/>
    <lineage>
        <taxon>Eukaryota</taxon>
        <taxon>Fungi</taxon>
        <taxon>Dikarya</taxon>
        <taxon>Ascomycota</taxon>
        <taxon>Pezizomycotina</taxon>
        <taxon>Eurotiomycetes</taxon>
        <taxon>Chaetothyriomycetidae</taxon>
        <taxon>Chaetothyriales</taxon>
        <taxon>Herpotrichiellaceae</taxon>
        <taxon>Cladophialophora</taxon>
    </lineage>
</organism>
<accession>A0A1C1CW79</accession>
<keyword evidence="4" id="KW-1185">Reference proteome</keyword>
<comment type="caution">
    <text evidence="3">The sequence shown here is derived from an EMBL/GenBank/DDBJ whole genome shotgun (WGS) entry which is preliminary data.</text>
</comment>
<dbReference type="PANTHER" id="PTHR28022">
    <property type="entry name" value="GPI MANNOSYLTRANSFERASE 2 SUBUNIT PGA1"/>
    <property type="match status" value="1"/>
</dbReference>
<dbReference type="AlphaFoldDB" id="A0A1C1CW79"/>
<sequence length="237" mass="26504">MANMRLFLWALLIYSAVANVEKTIFVAPAAEPPPKDASVDSLLLTRLSEQHPFVRTFLNASFPTTDSPKGVEAWLLLEGIRPRRRYEVRICWLATQPTSFWLYTRTVDRVFETPELLTSLSAYSYARRGQLGAQDQKSLQLRKADPIATDSTFLFLQIFAAADYFSLNETLMAMVPPVAVDVILDPYIFNVFPKSLLPTGLYLLLIATGAWFLSGWISHLLAVTSVAGPGEETKKAK</sequence>
<keyword evidence="1" id="KW-0472">Membrane</keyword>
<dbReference type="Proteomes" id="UP000094526">
    <property type="component" value="Unassembled WGS sequence"/>
</dbReference>
<dbReference type="OrthoDB" id="3360032at2759"/>
<proteinExistence type="predicted"/>
<reference evidence="4" key="1">
    <citation type="submission" date="2015-07" db="EMBL/GenBank/DDBJ databases">
        <authorList>
            <person name="Teixeira M.M."/>
            <person name="Souza R.C."/>
            <person name="Almeida L.G."/>
            <person name="Vicente V.A."/>
            <person name="de Hoog S."/>
            <person name="Bocca A.L."/>
            <person name="de Almeida S.R."/>
            <person name="Vasconcelos A.T."/>
            <person name="Felipe M.S."/>
        </authorList>
    </citation>
    <scope>NUCLEOTIDE SEQUENCE [LARGE SCALE GENOMIC DNA]</scope>
    <source>
        <strain evidence="4">KSF</strain>
    </source>
</reference>
<keyword evidence="2" id="KW-0732">Signal</keyword>
<dbReference type="InterPro" id="IPR019433">
    <property type="entry name" value="GPI_ManTrfase_II_coact_Pga1"/>
</dbReference>
<name>A0A1C1CW79_9EURO</name>
<dbReference type="VEuPathDB" id="FungiDB:CLCR_10727"/>
<dbReference type="PANTHER" id="PTHR28022:SF1">
    <property type="entry name" value="GPI MANNOSYLTRANSFERASE 2 SUBUNIT PGA1"/>
    <property type="match status" value="1"/>
</dbReference>
<evidence type="ECO:0000313" key="4">
    <source>
        <dbReference type="Proteomes" id="UP000094526"/>
    </source>
</evidence>
<protein>
    <submittedName>
        <fullName evidence="3">Uncharacterized protein</fullName>
    </submittedName>
</protein>
<dbReference type="GO" id="GO:0005789">
    <property type="term" value="C:endoplasmic reticulum membrane"/>
    <property type="evidence" value="ECO:0007669"/>
    <property type="project" value="TreeGrafter"/>
</dbReference>
<dbReference type="GO" id="GO:0031501">
    <property type="term" value="C:mannosyltransferase complex"/>
    <property type="evidence" value="ECO:0007669"/>
    <property type="project" value="TreeGrafter"/>
</dbReference>
<feature type="transmembrane region" description="Helical" evidence="1">
    <location>
        <begin position="201"/>
        <end position="227"/>
    </location>
</feature>
<gene>
    <name evidence="3" type="ORF">CLCR_10727</name>
</gene>
<keyword evidence="1" id="KW-0812">Transmembrane</keyword>
<dbReference type="VEuPathDB" id="FungiDB:G647_04137"/>
<feature type="signal peptide" evidence="2">
    <location>
        <begin position="1"/>
        <end position="18"/>
    </location>
</feature>
<evidence type="ECO:0000256" key="2">
    <source>
        <dbReference type="SAM" id="SignalP"/>
    </source>
</evidence>
<keyword evidence="1" id="KW-1133">Transmembrane helix</keyword>
<dbReference type="GO" id="GO:0000030">
    <property type="term" value="F:mannosyltransferase activity"/>
    <property type="evidence" value="ECO:0007669"/>
    <property type="project" value="TreeGrafter"/>
</dbReference>
<feature type="chain" id="PRO_5008651098" evidence="2">
    <location>
        <begin position="19"/>
        <end position="237"/>
    </location>
</feature>
<evidence type="ECO:0000256" key="1">
    <source>
        <dbReference type="SAM" id="Phobius"/>
    </source>
</evidence>